<reference evidence="7 8" key="1">
    <citation type="journal article" date="2018" name="Science">
        <title>The opium poppy genome and morphinan production.</title>
        <authorList>
            <person name="Guo L."/>
            <person name="Winzer T."/>
            <person name="Yang X."/>
            <person name="Li Y."/>
            <person name="Ning Z."/>
            <person name="He Z."/>
            <person name="Teodor R."/>
            <person name="Lu Y."/>
            <person name="Bowser T.A."/>
            <person name="Graham I.A."/>
            <person name="Ye K."/>
        </authorList>
    </citation>
    <scope>NUCLEOTIDE SEQUENCE [LARGE SCALE GENOMIC DNA]</scope>
    <source>
        <strain evidence="8">cv. HN1</strain>
        <tissue evidence="7">Leaves</tissue>
    </source>
</reference>
<dbReference type="SMART" id="SM00575">
    <property type="entry name" value="ZnF_PMZ"/>
    <property type="match status" value="1"/>
</dbReference>
<organism evidence="7 8">
    <name type="scientific">Papaver somniferum</name>
    <name type="common">Opium poppy</name>
    <dbReference type="NCBI Taxonomy" id="3469"/>
    <lineage>
        <taxon>Eukaryota</taxon>
        <taxon>Viridiplantae</taxon>
        <taxon>Streptophyta</taxon>
        <taxon>Embryophyta</taxon>
        <taxon>Tracheophyta</taxon>
        <taxon>Spermatophyta</taxon>
        <taxon>Magnoliopsida</taxon>
        <taxon>Ranunculales</taxon>
        <taxon>Papaveraceae</taxon>
        <taxon>Papaveroideae</taxon>
        <taxon>Papaver</taxon>
    </lineage>
</organism>
<feature type="domain" description="SWIM-type" evidence="6">
    <location>
        <begin position="453"/>
        <end position="485"/>
    </location>
</feature>
<name>A0A4Y7IQC5_PAPSO</name>
<dbReference type="Pfam" id="PF04434">
    <property type="entry name" value="SWIM"/>
    <property type="match status" value="1"/>
</dbReference>
<evidence type="ECO:0000256" key="2">
    <source>
        <dbReference type="ARBA" id="ARBA00022771"/>
    </source>
</evidence>
<accession>A0A4Y7IQC5</accession>
<keyword evidence="2 4" id="KW-0863">Zinc-finger</keyword>
<feature type="compositionally biased region" description="Polar residues" evidence="5">
    <location>
        <begin position="68"/>
        <end position="77"/>
    </location>
</feature>
<dbReference type="AlphaFoldDB" id="A0A4Y7IQC5"/>
<protein>
    <recommendedName>
        <fullName evidence="6">SWIM-type domain-containing protein</fullName>
    </recommendedName>
</protein>
<evidence type="ECO:0000256" key="3">
    <source>
        <dbReference type="ARBA" id="ARBA00022833"/>
    </source>
</evidence>
<keyword evidence="3" id="KW-0862">Zinc</keyword>
<dbReference type="InterPro" id="IPR007527">
    <property type="entry name" value="Znf_SWIM"/>
</dbReference>
<feature type="compositionally biased region" description="Basic and acidic residues" evidence="5">
    <location>
        <begin position="102"/>
        <end position="113"/>
    </location>
</feature>
<dbReference type="GO" id="GO:0008270">
    <property type="term" value="F:zinc ion binding"/>
    <property type="evidence" value="ECO:0007669"/>
    <property type="project" value="UniProtKB-KW"/>
</dbReference>
<feature type="region of interest" description="Disordered" evidence="5">
    <location>
        <begin position="68"/>
        <end position="117"/>
    </location>
</feature>
<dbReference type="EMBL" id="CM010716">
    <property type="protein sequence ID" value="RZC50010.1"/>
    <property type="molecule type" value="Genomic_DNA"/>
</dbReference>
<evidence type="ECO:0000259" key="6">
    <source>
        <dbReference type="PROSITE" id="PS50966"/>
    </source>
</evidence>
<dbReference type="PANTHER" id="PTHR31973">
    <property type="entry name" value="POLYPROTEIN, PUTATIVE-RELATED"/>
    <property type="match status" value="1"/>
</dbReference>
<gene>
    <name evidence="7" type="ORF">C5167_018441</name>
</gene>
<dbReference type="OMA" id="YSACKRE"/>
<dbReference type="InterPro" id="IPR006564">
    <property type="entry name" value="Znf_PMZ"/>
</dbReference>
<feature type="compositionally biased region" description="Low complexity" evidence="5">
    <location>
        <begin position="83"/>
        <end position="95"/>
    </location>
</feature>
<dbReference type="InterPro" id="IPR004332">
    <property type="entry name" value="Transposase_MuDR"/>
</dbReference>
<dbReference type="PROSITE" id="PS50966">
    <property type="entry name" value="ZF_SWIM"/>
    <property type="match status" value="1"/>
</dbReference>
<dbReference type="Gramene" id="RZC50010">
    <property type="protein sequence ID" value="RZC50010"/>
    <property type="gene ID" value="C5167_018441"/>
</dbReference>
<evidence type="ECO:0000256" key="1">
    <source>
        <dbReference type="ARBA" id="ARBA00022723"/>
    </source>
</evidence>
<evidence type="ECO:0000256" key="5">
    <source>
        <dbReference type="SAM" id="MobiDB-lite"/>
    </source>
</evidence>
<dbReference type="Proteomes" id="UP000316621">
    <property type="component" value="Chromosome 2"/>
</dbReference>
<dbReference type="STRING" id="3469.A0A4Y7IQC5"/>
<evidence type="ECO:0000256" key="4">
    <source>
        <dbReference type="PROSITE-ProRule" id="PRU00325"/>
    </source>
</evidence>
<proteinExistence type="predicted"/>
<keyword evidence="1" id="KW-0479">Metal-binding</keyword>
<keyword evidence="8" id="KW-1185">Reference proteome</keyword>
<dbReference type="PANTHER" id="PTHR31973:SF195">
    <property type="entry name" value="MUDR FAMILY TRANSPOSASE"/>
    <property type="match status" value="1"/>
</dbReference>
<sequence>MYSEISDGEWVHKEGNDNYKGMTHLAGVPDKYTFEDVKKAAMDVLDMWSPKLLHNQIWRRSKSRYFSRNSKTTTGDDSGSKMLPHTPLTPLNNLTSSYSEDYQSKNETAKGDGARISGPKARRCLEPVMTLSSKKLRCLHDAPSNPAPILDIHELPKEMKYNDLRVGNTFKRKEVLKLIFAIAKVERNFEYKASKSDSQRFIAKCKNKTCQWRLRAVPLDSCGWWKLTVANDVHTCESNKRTDPELRTKAAAAGIAELFKHKFKELDAAYTLKQLIKDLKREHGVVINYRQAYSACKRENIKQTYHSAAASVAFTRAAKAFSNDEYELAMRDLGLASPAALKSVVDLGPEMWARVKARTGRFTLMTTNACETFNSRIADVKGLPICYLVYYIRRLLMEWFCQRRQLALDWQDPLSKHARDIIKERWAVAKSFVACHVDGDEYEVDEGDYEEKHTVYLDRRSYTCKVFDYQHLPCPHVLAVCETYKIKEEGLCGNYYKTFVWRYMYEPKIYGVLSPETWDVPTEVAERVVLPPKITPEVGRRSIKRKRAAIEKPRKKRGCSRCHHTGHYANIKLCLKA</sequence>
<evidence type="ECO:0000313" key="7">
    <source>
        <dbReference type="EMBL" id="RZC50010.1"/>
    </source>
</evidence>
<dbReference type="Pfam" id="PF03108">
    <property type="entry name" value="DBD_Tnp_Mut"/>
    <property type="match status" value="1"/>
</dbReference>
<evidence type="ECO:0000313" key="8">
    <source>
        <dbReference type="Proteomes" id="UP000316621"/>
    </source>
</evidence>